<keyword evidence="2" id="KW-1185">Reference proteome</keyword>
<dbReference type="PATRIC" id="fig|1674920.3.peg.5496"/>
<name>A0A0J8G3J9_9PSED</name>
<dbReference type="Proteomes" id="UP000037551">
    <property type="component" value="Unassembled WGS sequence"/>
</dbReference>
<dbReference type="RefSeq" id="WP_048724716.1">
    <property type="nucleotide sequence ID" value="NZ_JBJGXJ010000012.1"/>
</dbReference>
<protein>
    <submittedName>
        <fullName evidence="1">Uncharacterized protein</fullName>
    </submittedName>
</protein>
<dbReference type="OrthoDB" id="6905262at2"/>
<gene>
    <name evidence="1" type="ORF">ACR52_13315</name>
</gene>
<accession>A0A0J8G3J9</accession>
<proteinExistence type="predicted"/>
<reference evidence="1 2" key="1">
    <citation type="submission" date="2015-06" db="EMBL/GenBank/DDBJ databases">
        <title>Draft genome sequence of an Antarctic Pseudomonas sp. strain KG01 with full potential for biotechnological applications.</title>
        <authorList>
            <person name="Pavlov M.S."/>
            <person name="Lira F."/>
            <person name="Martinez J.L."/>
            <person name="Marshall S.H."/>
        </authorList>
    </citation>
    <scope>NUCLEOTIDE SEQUENCE [LARGE SCALE GENOMIC DNA]</scope>
    <source>
        <strain evidence="1 2">KG01</strain>
    </source>
</reference>
<dbReference type="AlphaFoldDB" id="A0A0J8G3J9"/>
<sequence length="130" mass="14950">MSGKCVKQKNIMVLCRHVGVLLNYSALLNEVGYFHVILCSSMKEVLSNVAKSKKIDCFIVDGFRVSSTDKQYIRRLNRRCLIKHFLLLGDFAFDDQPHVFTWAKTHCIPLLGMARQPVSALDLERYLEML</sequence>
<organism evidence="1 2">
    <name type="scientific">Pseudomonas fildesensis</name>
    <dbReference type="NCBI Taxonomy" id="1674920"/>
    <lineage>
        <taxon>Bacteria</taxon>
        <taxon>Pseudomonadati</taxon>
        <taxon>Pseudomonadota</taxon>
        <taxon>Gammaproteobacteria</taxon>
        <taxon>Pseudomonadales</taxon>
        <taxon>Pseudomonadaceae</taxon>
        <taxon>Pseudomonas</taxon>
    </lineage>
</organism>
<comment type="caution">
    <text evidence="1">The sequence shown here is derived from an EMBL/GenBank/DDBJ whole genome shotgun (WGS) entry which is preliminary data.</text>
</comment>
<dbReference type="EMBL" id="LFMW01000007">
    <property type="protein sequence ID" value="KMT55529.1"/>
    <property type="molecule type" value="Genomic_DNA"/>
</dbReference>
<evidence type="ECO:0000313" key="1">
    <source>
        <dbReference type="EMBL" id="KMT55529.1"/>
    </source>
</evidence>
<dbReference type="STRING" id="1674920.ACR52_13315"/>
<evidence type="ECO:0000313" key="2">
    <source>
        <dbReference type="Proteomes" id="UP000037551"/>
    </source>
</evidence>